<dbReference type="GO" id="GO:0046983">
    <property type="term" value="F:protein dimerization activity"/>
    <property type="evidence" value="ECO:0007669"/>
    <property type="project" value="InterPro"/>
</dbReference>
<name>A0A0N0NRT9_9EURO</name>
<dbReference type="PROSITE" id="PS50888">
    <property type="entry name" value="BHLH"/>
    <property type="match status" value="1"/>
</dbReference>
<feature type="domain" description="BHLH" evidence="2">
    <location>
        <begin position="373"/>
        <end position="426"/>
    </location>
</feature>
<accession>A0A0N0NRT9</accession>
<dbReference type="Gene3D" id="4.10.280.10">
    <property type="entry name" value="Helix-loop-helix DNA-binding domain"/>
    <property type="match status" value="1"/>
</dbReference>
<dbReference type="InterPro" id="IPR036638">
    <property type="entry name" value="HLH_DNA-bd_sf"/>
</dbReference>
<dbReference type="RefSeq" id="XP_018005182.1">
    <property type="nucleotide sequence ID" value="XM_018142524.1"/>
</dbReference>
<dbReference type="OrthoDB" id="5778525at2759"/>
<comment type="caution">
    <text evidence="3">The sequence shown here is derived from an EMBL/GenBank/DDBJ whole genome shotgun (WGS) entry which is preliminary data.</text>
</comment>
<sequence>MPSTQDTANNRSENRELADGDQLDFPNPFGYNLNAMNGLGLPEYHLSYPRPQPPAQHILNAEQTNHTMDWLEHFSSVDTYNGMQANHQPIPFYHDYDTGLPGQADPVVMLDGRQMQSLISNDHIPTHNFSSAPQFPTEAPFIPQINPVYSRDFYREPYQVVGQPLATPGRGPAPNYGSDVQFGPNGYQAAPIQLDTNHMPEPEWLSSNPTTRPNTQPSSPIISRKRKHDATQEPSRNGFISPRRGPGSPAGPPPSHSRRQSRVSIVKTEPTQEPTPDSLEESDSDVDAPAESDTEYASRPITTSPAPSESRPRTKSKAAATPASKGKRKASSSSTPAKSKTPSGRPKASNRTSSSNTATQQSASRRQPLTIDEKKRNHTTSEQRRRDAASRAQARLWDSVPGARSTGGKPSQVQRLASVVDHVRRTQAARRSLMAMLNGSGAGGGGYNLGVGEVHVVGGAYMGDEPSETEAAAGALAGMGGGGMFADLAMDHHNF</sequence>
<evidence type="ECO:0000259" key="2">
    <source>
        <dbReference type="PROSITE" id="PS50888"/>
    </source>
</evidence>
<reference evidence="3 4" key="1">
    <citation type="submission" date="2015-06" db="EMBL/GenBank/DDBJ databases">
        <title>Draft genome of the ant-associated black yeast Phialophora attae CBS 131958.</title>
        <authorList>
            <person name="Moreno L.F."/>
            <person name="Stielow B.J."/>
            <person name="de Hoog S."/>
            <person name="Vicente V.A."/>
            <person name="Weiss V.A."/>
            <person name="de Vries M."/>
            <person name="Cruz L.M."/>
            <person name="Souza E.M."/>
        </authorList>
    </citation>
    <scope>NUCLEOTIDE SEQUENCE [LARGE SCALE GENOMIC DNA]</scope>
    <source>
        <strain evidence="3 4">CBS 131958</strain>
    </source>
</reference>
<feature type="region of interest" description="Disordered" evidence="1">
    <location>
        <begin position="1"/>
        <end position="25"/>
    </location>
</feature>
<evidence type="ECO:0000256" key="1">
    <source>
        <dbReference type="SAM" id="MobiDB-lite"/>
    </source>
</evidence>
<dbReference type="STRING" id="1664694.A0A0N0NRT9"/>
<evidence type="ECO:0000313" key="4">
    <source>
        <dbReference type="Proteomes" id="UP000038010"/>
    </source>
</evidence>
<dbReference type="Proteomes" id="UP000038010">
    <property type="component" value="Unassembled WGS sequence"/>
</dbReference>
<feature type="compositionally biased region" description="Polar residues" evidence="1">
    <location>
        <begin position="1"/>
        <end position="11"/>
    </location>
</feature>
<dbReference type="InterPro" id="IPR011598">
    <property type="entry name" value="bHLH_dom"/>
</dbReference>
<feature type="compositionally biased region" description="Polar residues" evidence="1">
    <location>
        <begin position="205"/>
        <end position="221"/>
    </location>
</feature>
<keyword evidence="4" id="KW-1185">Reference proteome</keyword>
<feature type="compositionally biased region" description="Acidic residues" evidence="1">
    <location>
        <begin position="278"/>
        <end position="294"/>
    </location>
</feature>
<dbReference type="VEuPathDB" id="FungiDB:AB675_2545"/>
<feature type="region of interest" description="Disordered" evidence="1">
    <location>
        <begin position="164"/>
        <end position="413"/>
    </location>
</feature>
<dbReference type="SUPFAM" id="SSF47459">
    <property type="entry name" value="HLH, helix-loop-helix DNA-binding domain"/>
    <property type="match status" value="1"/>
</dbReference>
<dbReference type="EMBL" id="LFJN01000002">
    <property type="protein sequence ID" value="KPI45219.1"/>
    <property type="molecule type" value="Genomic_DNA"/>
</dbReference>
<protein>
    <recommendedName>
        <fullName evidence="2">BHLH domain-containing protein</fullName>
    </recommendedName>
</protein>
<feature type="compositionally biased region" description="Low complexity" evidence="1">
    <location>
        <begin position="331"/>
        <end position="365"/>
    </location>
</feature>
<feature type="compositionally biased region" description="Basic and acidic residues" evidence="1">
    <location>
        <begin position="371"/>
        <end position="389"/>
    </location>
</feature>
<evidence type="ECO:0000313" key="3">
    <source>
        <dbReference type="EMBL" id="KPI45219.1"/>
    </source>
</evidence>
<organism evidence="3 4">
    <name type="scientific">Cyphellophora attinorum</name>
    <dbReference type="NCBI Taxonomy" id="1664694"/>
    <lineage>
        <taxon>Eukaryota</taxon>
        <taxon>Fungi</taxon>
        <taxon>Dikarya</taxon>
        <taxon>Ascomycota</taxon>
        <taxon>Pezizomycotina</taxon>
        <taxon>Eurotiomycetes</taxon>
        <taxon>Chaetothyriomycetidae</taxon>
        <taxon>Chaetothyriales</taxon>
        <taxon>Cyphellophoraceae</taxon>
        <taxon>Cyphellophora</taxon>
    </lineage>
</organism>
<proteinExistence type="predicted"/>
<gene>
    <name evidence="3" type="ORF">AB675_2545</name>
</gene>
<dbReference type="AlphaFoldDB" id="A0A0N0NRT9"/>
<dbReference type="GeneID" id="28734404"/>